<proteinExistence type="predicted"/>
<sequence>MDTYDKTSPMYPSLSNVQSQIWKLIKSLKTGEHLLLYFSGHGDKTEAQENHTGFEEYIYLVDGNTLNGK</sequence>
<dbReference type="InterPro" id="IPR011600">
    <property type="entry name" value="Pept_C14_caspase"/>
</dbReference>
<dbReference type="AlphaFoldDB" id="A0A392U715"/>
<feature type="domain" description="Peptidase C14 caspase" evidence="1">
    <location>
        <begin position="12"/>
        <end position="66"/>
    </location>
</feature>
<dbReference type="Proteomes" id="UP000265520">
    <property type="component" value="Unassembled WGS sequence"/>
</dbReference>
<dbReference type="Gene3D" id="3.40.50.1460">
    <property type="match status" value="1"/>
</dbReference>
<dbReference type="GO" id="GO:0006508">
    <property type="term" value="P:proteolysis"/>
    <property type="evidence" value="ECO:0007669"/>
    <property type="project" value="InterPro"/>
</dbReference>
<accession>A0A392U715</accession>
<protein>
    <recommendedName>
        <fullName evidence="1">Peptidase C14 caspase domain-containing protein</fullName>
    </recommendedName>
</protein>
<evidence type="ECO:0000313" key="3">
    <source>
        <dbReference type="Proteomes" id="UP000265520"/>
    </source>
</evidence>
<comment type="caution">
    <text evidence="2">The sequence shown here is derived from an EMBL/GenBank/DDBJ whole genome shotgun (WGS) entry which is preliminary data.</text>
</comment>
<organism evidence="2 3">
    <name type="scientific">Trifolium medium</name>
    <dbReference type="NCBI Taxonomy" id="97028"/>
    <lineage>
        <taxon>Eukaryota</taxon>
        <taxon>Viridiplantae</taxon>
        <taxon>Streptophyta</taxon>
        <taxon>Embryophyta</taxon>
        <taxon>Tracheophyta</taxon>
        <taxon>Spermatophyta</taxon>
        <taxon>Magnoliopsida</taxon>
        <taxon>eudicotyledons</taxon>
        <taxon>Gunneridae</taxon>
        <taxon>Pentapetalae</taxon>
        <taxon>rosids</taxon>
        <taxon>fabids</taxon>
        <taxon>Fabales</taxon>
        <taxon>Fabaceae</taxon>
        <taxon>Papilionoideae</taxon>
        <taxon>50 kb inversion clade</taxon>
        <taxon>NPAAA clade</taxon>
        <taxon>Hologalegina</taxon>
        <taxon>IRL clade</taxon>
        <taxon>Trifolieae</taxon>
        <taxon>Trifolium</taxon>
    </lineage>
</organism>
<evidence type="ECO:0000313" key="2">
    <source>
        <dbReference type="EMBL" id="MCI69301.1"/>
    </source>
</evidence>
<evidence type="ECO:0000259" key="1">
    <source>
        <dbReference type="Pfam" id="PF00656"/>
    </source>
</evidence>
<dbReference type="GO" id="GO:0004197">
    <property type="term" value="F:cysteine-type endopeptidase activity"/>
    <property type="evidence" value="ECO:0007669"/>
    <property type="project" value="InterPro"/>
</dbReference>
<reference evidence="2 3" key="1">
    <citation type="journal article" date="2018" name="Front. Plant Sci.">
        <title>Red Clover (Trifolium pratense) and Zigzag Clover (T. medium) - A Picture of Genomic Similarities and Differences.</title>
        <authorList>
            <person name="Dluhosova J."/>
            <person name="Istvanek J."/>
            <person name="Nedelnik J."/>
            <person name="Repkova J."/>
        </authorList>
    </citation>
    <scope>NUCLEOTIDE SEQUENCE [LARGE SCALE GENOMIC DNA]</scope>
    <source>
        <strain evidence="3">cv. 10/8</strain>
        <tissue evidence="2">Leaf</tissue>
    </source>
</reference>
<keyword evidence="3" id="KW-1185">Reference proteome</keyword>
<dbReference type="Pfam" id="PF00656">
    <property type="entry name" value="Peptidase_C14"/>
    <property type="match status" value="1"/>
</dbReference>
<dbReference type="EMBL" id="LXQA010753315">
    <property type="protein sequence ID" value="MCI69301.1"/>
    <property type="molecule type" value="Genomic_DNA"/>
</dbReference>
<name>A0A392U715_9FABA</name>